<dbReference type="InterPro" id="IPR051057">
    <property type="entry name" value="PI-PLC_domain"/>
</dbReference>
<dbReference type="EMBL" id="KQ947441">
    <property type="protein sequence ID" value="KUJ07193.1"/>
    <property type="molecule type" value="Genomic_DNA"/>
</dbReference>
<dbReference type="GO" id="GO:0006629">
    <property type="term" value="P:lipid metabolic process"/>
    <property type="evidence" value="ECO:0007669"/>
    <property type="project" value="InterPro"/>
</dbReference>
<dbReference type="AlphaFoldDB" id="A0A132B4M0"/>
<dbReference type="Proteomes" id="UP000070700">
    <property type="component" value="Unassembled WGS sequence"/>
</dbReference>
<protein>
    <submittedName>
        <fullName evidence="1">PLC-like phosphodiesterase</fullName>
    </submittedName>
</protein>
<evidence type="ECO:0000313" key="2">
    <source>
        <dbReference type="Proteomes" id="UP000070700"/>
    </source>
</evidence>
<reference evidence="1 2" key="1">
    <citation type="submission" date="2015-10" db="EMBL/GenBank/DDBJ databases">
        <title>Full genome of DAOMC 229536 Phialocephala scopiformis, a fungal endophyte of spruce producing the potent anti-insectan compound rugulosin.</title>
        <authorList>
            <consortium name="DOE Joint Genome Institute"/>
            <person name="Walker A.K."/>
            <person name="Frasz S.L."/>
            <person name="Seifert K.A."/>
            <person name="Miller J.D."/>
            <person name="Mondo S.J."/>
            <person name="Labutti K."/>
            <person name="Lipzen A."/>
            <person name="Dockter R."/>
            <person name="Kennedy M."/>
            <person name="Grigoriev I.V."/>
            <person name="Spatafora J.W."/>
        </authorList>
    </citation>
    <scope>NUCLEOTIDE SEQUENCE [LARGE SCALE GENOMIC DNA]</scope>
    <source>
        <strain evidence="1 2">CBS 120377</strain>
    </source>
</reference>
<dbReference type="InterPro" id="IPR017946">
    <property type="entry name" value="PLC-like_Pdiesterase_TIM-brl"/>
</dbReference>
<proteinExistence type="predicted"/>
<sequence>MPSKGVQCYSYIAIPGCEIQFSVPGKDIIKNQSKTFGNDHLEVDKKNIKGAFDFVGTFSFKVLHDGNQIASESVNINVLSGNLEAGTLKTMENQQSVSSNGIIVAYGFYDAGQGVAGLPSSDQCYVTVTPDYSGWMGQVAPQGSGEAGQPFSKLFLPAAHDIGMNSMQNADAVLSSNTIVDALIKIDPTFAKIAGMMSHDAVMAIAPNIVRGLAITQKDTLSTILSLGCRYFEFRPAYLHSAIRPFHPIPDVLYFSHSAIPGMAYQQFLNDVVAFLVGHPDEIVVVQLRWDGIPNECAHPTDQDLANYMSTALASSHGGLLQGSIDDMLQLTISQLRQQKKRLILFGPVDSFSTYTDPGNATLNGDSIIAEFNQLTPQLQAGKPFTNLQCQATASNVRDAVVYSVLAANADSSCLLATKPICDSKTLPWIVANAGRLNGSELVVAMNDFFDGATADVCIDWSKKRLL</sequence>
<dbReference type="GO" id="GO:0008081">
    <property type="term" value="F:phosphoric diester hydrolase activity"/>
    <property type="evidence" value="ECO:0007669"/>
    <property type="project" value="InterPro"/>
</dbReference>
<gene>
    <name evidence="1" type="ORF">LY89DRAFT_371216</name>
</gene>
<keyword evidence="2" id="KW-1185">Reference proteome</keyword>
<dbReference type="PANTHER" id="PTHR13593">
    <property type="match status" value="1"/>
</dbReference>
<evidence type="ECO:0000313" key="1">
    <source>
        <dbReference type="EMBL" id="KUJ07193.1"/>
    </source>
</evidence>
<dbReference type="SUPFAM" id="SSF51695">
    <property type="entry name" value="PLC-like phosphodiesterases"/>
    <property type="match status" value="1"/>
</dbReference>
<dbReference type="GeneID" id="28816783"/>
<accession>A0A132B4M0</accession>
<organism evidence="1 2">
    <name type="scientific">Mollisia scopiformis</name>
    <name type="common">Conifer needle endophyte fungus</name>
    <name type="synonym">Phialocephala scopiformis</name>
    <dbReference type="NCBI Taxonomy" id="149040"/>
    <lineage>
        <taxon>Eukaryota</taxon>
        <taxon>Fungi</taxon>
        <taxon>Dikarya</taxon>
        <taxon>Ascomycota</taxon>
        <taxon>Pezizomycotina</taxon>
        <taxon>Leotiomycetes</taxon>
        <taxon>Helotiales</taxon>
        <taxon>Mollisiaceae</taxon>
        <taxon>Mollisia</taxon>
    </lineage>
</organism>
<dbReference type="KEGG" id="psco:LY89DRAFT_371216"/>
<dbReference type="PANTHER" id="PTHR13593:SF146">
    <property type="entry name" value="PLC-LIKE PHOSPHODIESTERASE"/>
    <property type="match status" value="1"/>
</dbReference>
<dbReference type="Gene3D" id="3.20.20.190">
    <property type="entry name" value="Phosphatidylinositol (PI) phosphodiesterase"/>
    <property type="match status" value="1"/>
</dbReference>
<name>A0A132B4M0_MOLSC</name>
<dbReference type="OrthoDB" id="1046782at2759"/>
<dbReference type="InParanoid" id="A0A132B4M0"/>
<dbReference type="RefSeq" id="XP_018061548.1">
    <property type="nucleotide sequence ID" value="XM_018207057.1"/>
</dbReference>